<dbReference type="InterPro" id="IPR050445">
    <property type="entry name" value="Bact_polysacc_biosynth/exp"/>
</dbReference>
<feature type="coiled-coil region" evidence="6">
    <location>
        <begin position="481"/>
        <end position="525"/>
    </location>
</feature>
<feature type="domain" description="Polysaccharide chain length determinant N-terminal" evidence="9">
    <location>
        <begin position="147"/>
        <end position="233"/>
    </location>
</feature>
<evidence type="ECO:0000256" key="3">
    <source>
        <dbReference type="ARBA" id="ARBA00022692"/>
    </source>
</evidence>
<dbReference type="Proteomes" id="UP001342418">
    <property type="component" value="Chromosome"/>
</dbReference>
<proteinExistence type="predicted"/>
<protein>
    <recommendedName>
        <fullName evidence="13">Lipopolysaccharide biosynthesis protein</fullName>
    </recommendedName>
</protein>
<evidence type="ECO:0000256" key="5">
    <source>
        <dbReference type="ARBA" id="ARBA00023136"/>
    </source>
</evidence>
<dbReference type="InterPro" id="IPR003856">
    <property type="entry name" value="LPS_length_determ_N"/>
</dbReference>
<feature type="compositionally biased region" description="Pro residues" evidence="7">
    <location>
        <begin position="42"/>
        <end position="54"/>
    </location>
</feature>
<sequence length="777" mass="84531">MFNSDDQRKDRRNRSLLSGAGRGPAPARPRGRPLLSAKPVRQPDPAPQAPPRPVQPRKPHAPAPAGRLEKTRTTDQRPGLVARIRDAAARLAPASPPVREPPYEAPRRGERQEEPRRPEPHRRDWNADHARPDQDDYWRPLIDPMSVVSGIVRAKGLIVLTTILGALLGVIVALSTPKQYYAQTELLFDPRDLQLVDRDLTRDGLPSDATLALIENQVSIIRSGSVLNKVVERLGLADDPEFNGQGGGGFSLPGPRALLGGRGDGGEAGASLRRSLAVQNLAESLEVGRDAKTFIIYIRATTRDPEKSARIATATAEAFLETSANMQSDTAQRANDEITGRLDELRRQVEEAEQAVADFKRENDIVDAQGRLITDDEIVRLNEQLSTARARTAELNARAASTRDLELGDILGGSLPEQVASPVMTELLTRYATLQQQADRAAARLGPRHPDNQTVQAELAGVREAIARELNRVASSIQVELQRAVRLEQDLAARLARLKAEQGDLANEQVRLRELEREAAARRAVYESFLLRARETGQQRNLNSANVSIISEAYPPLLPTGASRASIAIAGTILGFLAGVALGAGMGAIGSLRENMRERRRNDGNGGGQSAGWPEDDDPMPPGPRRDGRPFAPSAEPSASPSPAMRAATSSAPSAVGESLPQQPDPAVPAQPLAQPQHDQAPPPPITMPVQGWPAPMMPYPVPYQPMPMAWHAPQHFYPQFMPPMHPGWPQQTAPAPANDARPSPEPEPASAIDRIRRSLREFRDEVDAVARNRRSA</sequence>
<keyword evidence="4 8" id="KW-1133">Transmembrane helix</keyword>
<evidence type="ECO:0000256" key="4">
    <source>
        <dbReference type="ARBA" id="ARBA00022989"/>
    </source>
</evidence>
<feature type="region of interest" description="Disordered" evidence="7">
    <location>
        <begin position="1"/>
        <end position="133"/>
    </location>
</feature>
<keyword evidence="3 8" id="KW-0812">Transmembrane</keyword>
<keyword evidence="5 8" id="KW-0472">Membrane</keyword>
<evidence type="ECO:0000256" key="1">
    <source>
        <dbReference type="ARBA" id="ARBA00004651"/>
    </source>
</evidence>
<feature type="compositionally biased region" description="Low complexity" evidence="7">
    <location>
        <begin position="630"/>
        <end position="655"/>
    </location>
</feature>
<evidence type="ECO:0000259" key="9">
    <source>
        <dbReference type="Pfam" id="PF02706"/>
    </source>
</evidence>
<feature type="transmembrane region" description="Helical" evidence="8">
    <location>
        <begin position="567"/>
        <end position="592"/>
    </location>
</feature>
<comment type="subcellular location">
    <subcellularLocation>
        <location evidence="1">Cell membrane</location>
        <topology evidence="1">Multi-pass membrane protein</topology>
    </subcellularLocation>
</comment>
<keyword evidence="12" id="KW-1185">Reference proteome</keyword>
<feature type="compositionally biased region" description="Low complexity" evidence="7">
    <location>
        <begin position="16"/>
        <end position="25"/>
    </location>
</feature>
<feature type="compositionally biased region" description="Low complexity" evidence="7">
    <location>
        <begin position="670"/>
        <end position="680"/>
    </location>
</feature>
<evidence type="ECO:0000256" key="2">
    <source>
        <dbReference type="ARBA" id="ARBA00022475"/>
    </source>
</evidence>
<name>A0ABY5MMD7_9HYPH</name>
<dbReference type="EMBL" id="CP030941">
    <property type="protein sequence ID" value="UUP18406.1"/>
    <property type="molecule type" value="Genomic_DNA"/>
</dbReference>
<dbReference type="InterPro" id="IPR032807">
    <property type="entry name" value="GNVR"/>
</dbReference>
<feature type="compositionally biased region" description="Basic and acidic residues" evidence="7">
    <location>
        <begin position="101"/>
        <end position="133"/>
    </location>
</feature>
<feature type="domain" description="Tyrosine-protein kinase G-rich" evidence="10">
    <location>
        <begin position="508"/>
        <end position="582"/>
    </location>
</feature>
<keyword evidence="6" id="KW-0175">Coiled coil</keyword>
<evidence type="ECO:0000256" key="6">
    <source>
        <dbReference type="SAM" id="Coils"/>
    </source>
</evidence>
<keyword evidence="2" id="KW-1003">Cell membrane</keyword>
<evidence type="ECO:0000313" key="12">
    <source>
        <dbReference type="Proteomes" id="UP001342418"/>
    </source>
</evidence>
<feature type="transmembrane region" description="Helical" evidence="8">
    <location>
        <begin position="156"/>
        <end position="174"/>
    </location>
</feature>
<feature type="region of interest" description="Disordered" evidence="7">
    <location>
        <begin position="598"/>
        <end position="689"/>
    </location>
</feature>
<organism evidence="11 12">
    <name type="scientific">Nitratireductor thuwali</name>
    <dbReference type="NCBI Taxonomy" id="2267699"/>
    <lineage>
        <taxon>Bacteria</taxon>
        <taxon>Pseudomonadati</taxon>
        <taxon>Pseudomonadota</taxon>
        <taxon>Alphaproteobacteria</taxon>
        <taxon>Hyphomicrobiales</taxon>
        <taxon>Phyllobacteriaceae</taxon>
        <taxon>Nitratireductor</taxon>
    </lineage>
</organism>
<accession>A0ABY5MMD7</accession>
<feature type="region of interest" description="Disordered" evidence="7">
    <location>
        <begin position="724"/>
        <end position="752"/>
    </location>
</feature>
<evidence type="ECO:0000256" key="7">
    <source>
        <dbReference type="SAM" id="MobiDB-lite"/>
    </source>
</evidence>
<dbReference type="PANTHER" id="PTHR32309">
    <property type="entry name" value="TYROSINE-PROTEIN KINASE"/>
    <property type="match status" value="1"/>
</dbReference>
<gene>
    <name evidence="11" type="ORF">NTH_02887</name>
</gene>
<evidence type="ECO:0000259" key="10">
    <source>
        <dbReference type="Pfam" id="PF13807"/>
    </source>
</evidence>
<feature type="coiled-coil region" evidence="6">
    <location>
        <begin position="328"/>
        <end position="398"/>
    </location>
</feature>
<dbReference type="Pfam" id="PF02706">
    <property type="entry name" value="Wzz"/>
    <property type="match status" value="1"/>
</dbReference>
<evidence type="ECO:0000313" key="11">
    <source>
        <dbReference type="EMBL" id="UUP18406.1"/>
    </source>
</evidence>
<dbReference type="PANTHER" id="PTHR32309:SF13">
    <property type="entry name" value="FERRIC ENTEROBACTIN TRANSPORT PROTEIN FEPE"/>
    <property type="match status" value="1"/>
</dbReference>
<reference evidence="11 12" key="1">
    <citation type="submission" date="2018-07" db="EMBL/GenBank/DDBJ databases">
        <title>Genome sequence of Nitratireductor thuwali#1536.</title>
        <authorList>
            <person name="Michoud G."/>
            <person name="Merlino G."/>
            <person name="Sefrji F.O."/>
            <person name="Daffonchio D."/>
        </authorList>
    </citation>
    <scope>NUCLEOTIDE SEQUENCE [LARGE SCALE GENOMIC DNA]</scope>
    <source>
        <strain evidence="12">Nit1536</strain>
    </source>
</reference>
<evidence type="ECO:0000256" key="8">
    <source>
        <dbReference type="SAM" id="Phobius"/>
    </source>
</evidence>
<evidence type="ECO:0008006" key="13">
    <source>
        <dbReference type="Google" id="ProtNLM"/>
    </source>
</evidence>
<dbReference type="Pfam" id="PF13807">
    <property type="entry name" value="GNVR"/>
    <property type="match status" value="1"/>
</dbReference>